<reference evidence="1 2" key="1">
    <citation type="submission" date="2018-09" db="EMBL/GenBank/DDBJ databases">
        <title>Mesorhizobium carmichaelinearum sp. nov. isolated from Carmichaelinea spp. root nodules in New Zealand.</title>
        <authorList>
            <person name="De Meyer S.E."/>
        </authorList>
    </citation>
    <scope>NUCLEOTIDE SEQUENCE [LARGE SCALE GENOMIC DNA]</scope>
    <source>
        <strain evidence="1 2">ICMP19557</strain>
    </source>
</reference>
<proteinExistence type="predicted"/>
<name>A0A3A5KVP3_9HYPH</name>
<dbReference type="OrthoDB" id="9804920at2"/>
<dbReference type="PROSITE" id="PS51365">
    <property type="entry name" value="RENAL_DIPEPTIDASE_2"/>
    <property type="match status" value="1"/>
</dbReference>
<accession>A0A3A5KVP3</accession>
<dbReference type="InterPro" id="IPR008257">
    <property type="entry name" value="Pept_M19"/>
</dbReference>
<dbReference type="Pfam" id="PF01244">
    <property type="entry name" value="Peptidase_M19"/>
    <property type="match status" value="1"/>
</dbReference>
<dbReference type="Gene3D" id="3.20.20.140">
    <property type="entry name" value="Metal-dependent hydrolases"/>
    <property type="match status" value="1"/>
</dbReference>
<dbReference type="PANTHER" id="PTHR10443:SF12">
    <property type="entry name" value="DIPEPTIDASE"/>
    <property type="match status" value="1"/>
</dbReference>
<dbReference type="GO" id="GO:0006508">
    <property type="term" value="P:proteolysis"/>
    <property type="evidence" value="ECO:0007669"/>
    <property type="project" value="InterPro"/>
</dbReference>
<keyword evidence="2" id="KW-1185">Reference proteome</keyword>
<gene>
    <name evidence="1" type="ORF">D3227_08875</name>
</gene>
<organism evidence="1 2">
    <name type="scientific">Mesorhizobium waimense</name>
    <dbReference type="NCBI Taxonomy" id="1300307"/>
    <lineage>
        <taxon>Bacteria</taxon>
        <taxon>Pseudomonadati</taxon>
        <taxon>Pseudomonadota</taxon>
        <taxon>Alphaproteobacteria</taxon>
        <taxon>Hyphomicrobiales</taxon>
        <taxon>Phyllobacteriaceae</taxon>
        <taxon>Mesorhizobium</taxon>
    </lineage>
</organism>
<dbReference type="RefSeq" id="WP_120013744.1">
    <property type="nucleotide sequence ID" value="NZ_QZWZ01000005.1"/>
</dbReference>
<comment type="caution">
    <text evidence="1">The sequence shown here is derived from an EMBL/GenBank/DDBJ whole genome shotgun (WGS) entry which is preliminary data.</text>
</comment>
<sequence>MSLSQAVAGSRCRLRRLRGAGAALAQPVRDEPNRRTGLHDRTPSRRVALPVCLTSFGAAVVDEMNRIGMFVDVSHCSYRTSMDVMQRSSQPVIFSHSNPRALVNHQRNITDDQIRACAATGGLVGVVGLENFLGDASPETLSDHICYLSDLIGPKHVGISLDHSFPVDVPEANEMYQRFPQYWLASQGYLKPNRSQMHPSDLKKVASILIGRGMSDRDVNAIFGGNFLRLAAHIWR</sequence>
<dbReference type="PANTHER" id="PTHR10443">
    <property type="entry name" value="MICROSOMAL DIPEPTIDASE"/>
    <property type="match status" value="1"/>
</dbReference>
<dbReference type="AlphaFoldDB" id="A0A3A5KVP3"/>
<dbReference type="SUPFAM" id="SSF51556">
    <property type="entry name" value="Metallo-dependent hydrolases"/>
    <property type="match status" value="1"/>
</dbReference>
<dbReference type="EMBL" id="QZWZ01000005">
    <property type="protein sequence ID" value="RJT40654.1"/>
    <property type="molecule type" value="Genomic_DNA"/>
</dbReference>
<protein>
    <submittedName>
        <fullName evidence="1">Peptidase</fullName>
    </submittedName>
</protein>
<evidence type="ECO:0000313" key="2">
    <source>
        <dbReference type="Proteomes" id="UP000272706"/>
    </source>
</evidence>
<dbReference type="InterPro" id="IPR032466">
    <property type="entry name" value="Metal_Hydrolase"/>
</dbReference>
<dbReference type="Proteomes" id="UP000272706">
    <property type="component" value="Unassembled WGS sequence"/>
</dbReference>
<evidence type="ECO:0000313" key="1">
    <source>
        <dbReference type="EMBL" id="RJT40654.1"/>
    </source>
</evidence>
<dbReference type="GO" id="GO:0070573">
    <property type="term" value="F:metallodipeptidase activity"/>
    <property type="evidence" value="ECO:0007669"/>
    <property type="project" value="InterPro"/>
</dbReference>